<dbReference type="GO" id="GO:0008984">
    <property type="term" value="F:protein-glutamate methylesterase activity"/>
    <property type="evidence" value="ECO:0007669"/>
    <property type="project" value="InterPro"/>
</dbReference>
<evidence type="ECO:0000313" key="3">
    <source>
        <dbReference type="Proteomes" id="UP000464658"/>
    </source>
</evidence>
<feature type="domain" description="CheB-type methylesterase" evidence="1">
    <location>
        <begin position="11"/>
        <end position="114"/>
    </location>
</feature>
<sequence>MEALVLPIGYRAKTIKHGEKVMKKTIYFCPQHAAVTLTEDHRLHVSEQLPTNKGCSVDSLFKSLASVQKEEAFAIFFQKGHCVGSGLLRLVEQGGTALSCSEVESGFDSMYHHTFKNPSTLAAYMANIINVPHADETDPALLRIIERLEMYKGIAFSTYEKKRLLSVIQKNACALQTNQCHY</sequence>
<dbReference type="Pfam" id="PF01339">
    <property type="entry name" value="CheB_methylest"/>
    <property type="match status" value="1"/>
</dbReference>
<dbReference type="InterPro" id="IPR000673">
    <property type="entry name" value="Sig_transdc_resp-reg_Me-estase"/>
</dbReference>
<evidence type="ECO:0000313" key="2">
    <source>
        <dbReference type="EMBL" id="BBP88073.1"/>
    </source>
</evidence>
<dbReference type="GO" id="GO:0005737">
    <property type="term" value="C:cytoplasm"/>
    <property type="evidence" value="ECO:0007669"/>
    <property type="project" value="InterPro"/>
</dbReference>
<evidence type="ECO:0000259" key="1">
    <source>
        <dbReference type="Pfam" id="PF01339"/>
    </source>
</evidence>
<name>A0A5S9M4L4_BACIA</name>
<dbReference type="EMBL" id="AP021906">
    <property type="protein sequence ID" value="BBP88073.1"/>
    <property type="molecule type" value="Genomic_DNA"/>
</dbReference>
<gene>
    <name evidence="2" type="ORF">BsIDN1_16910</name>
</gene>
<organism evidence="2 3">
    <name type="scientific">Bacillus safensis</name>
    <dbReference type="NCBI Taxonomy" id="561879"/>
    <lineage>
        <taxon>Bacteria</taxon>
        <taxon>Bacillati</taxon>
        <taxon>Bacillota</taxon>
        <taxon>Bacilli</taxon>
        <taxon>Bacillales</taxon>
        <taxon>Bacillaceae</taxon>
        <taxon>Bacillus</taxon>
    </lineage>
</organism>
<dbReference type="AlphaFoldDB" id="A0A5S9M4L4"/>
<accession>A0A5S9M4L4</accession>
<dbReference type="GO" id="GO:0000156">
    <property type="term" value="F:phosphorelay response regulator activity"/>
    <property type="evidence" value="ECO:0007669"/>
    <property type="project" value="InterPro"/>
</dbReference>
<dbReference type="Gene3D" id="3.40.50.180">
    <property type="entry name" value="Methylesterase CheB, C-terminal domain"/>
    <property type="match status" value="1"/>
</dbReference>
<dbReference type="SUPFAM" id="SSF52738">
    <property type="entry name" value="Methylesterase CheB, C-terminal domain"/>
    <property type="match status" value="1"/>
</dbReference>
<dbReference type="Proteomes" id="UP000464658">
    <property type="component" value="Chromosome"/>
</dbReference>
<dbReference type="InterPro" id="IPR035909">
    <property type="entry name" value="CheB_C"/>
</dbReference>
<proteinExistence type="predicted"/>
<dbReference type="GO" id="GO:0006935">
    <property type="term" value="P:chemotaxis"/>
    <property type="evidence" value="ECO:0007669"/>
    <property type="project" value="InterPro"/>
</dbReference>
<reference evidence="2 3" key="1">
    <citation type="submission" date="2019-12" db="EMBL/GenBank/DDBJ databases">
        <title>Full genome sequence of a Bacillus safensis strain isolated from commercially available natto in Indonesia.</title>
        <authorList>
            <person name="Yoshida M."/>
            <person name="Uomi M."/>
            <person name="Waturangi D."/>
            <person name="Ekaputri J.J."/>
            <person name="Setiamarga D.H.E."/>
        </authorList>
    </citation>
    <scope>NUCLEOTIDE SEQUENCE [LARGE SCALE GENOMIC DNA]</scope>
    <source>
        <strain evidence="2 3">IDN1</strain>
    </source>
</reference>
<protein>
    <recommendedName>
        <fullName evidence="1">CheB-type methylesterase domain-containing protein</fullName>
    </recommendedName>
</protein>